<evidence type="ECO:0000313" key="5">
    <source>
        <dbReference type="EMBL" id="TNU76331.1"/>
    </source>
</evidence>
<dbReference type="PANTHER" id="PTHR32319:SF0">
    <property type="entry name" value="BACTERIAL HEMOLYSIN-LIKE PROTEIN"/>
    <property type="match status" value="1"/>
</dbReference>
<evidence type="ECO:0000259" key="4">
    <source>
        <dbReference type="SMART" id="SM00363"/>
    </source>
</evidence>
<name>A0A5C5BD80_9MICO</name>
<gene>
    <name evidence="5" type="ORF">FH969_03575</name>
</gene>
<feature type="domain" description="RNA-binding S4" evidence="4">
    <location>
        <begin position="2"/>
        <end position="66"/>
    </location>
</feature>
<dbReference type="PROSITE" id="PS50889">
    <property type="entry name" value="S4"/>
    <property type="match status" value="1"/>
</dbReference>
<proteinExistence type="inferred from homology"/>
<comment type="caution">
    <text evidence="5">The sequence shown here is derived from an EMBL/GenBank/DDBJ whole genome shotgun (WGS) entry which is preliminary data.</text>
</comment>
<dbReference type="CDD" id="cd00165">
    <property type="entry name" value="S4"/>
    <property type="match status" value="1"/>
</dbReference>
<evidence type="ECO:0000256" key="2">
    <source>
        <dbReference type="ARBA" id="ARBA00029460"/>
    </source>
</evidence>
<dbReference type="InterPro" id="IPR002942">
    <property type="entry name" value="S4_RNA-bd"/>
</dbReference>
<keyword evidence="6" id="KW-1185">Reference proteome</keyword>
<dbReference type="PANTHER" id="PTHR32319">
    <property type="entry name" value="BACTERIAL HEMOLYSIN-LIKE PROTEIN"/>
    <property type="match status" value="1"/>
</dbReference>
<dbReference type="SMART" id="SM00363">
    <property type="entry name" value="S4"/>
    <property type="match status" value="1"/>
</dbReference>
<dbReference type="Pfam" id="PF01479">
    <property type="entry name" value="S4"/>
    <property type="match status" value="1"/>
</dbReference>
<dbReference type="AlphaFoldDB" id="A0A5C5BD80"/>
<organism evidence="5 6">
    <name type="scientific">Miniimonas arenae</name>
    <dbReference type="NCBI Taxonomy" id="676201"/>
    <lineage>
        <taxon>Bacteria</taxon>
        <taxon>Bacillati</taxon>
        <taxon>Actinomycetota</taxon>
        <taxon>Actinomycetes</taxon>
        <taxon>Micrococcales</taxon>
        <taxon>Beutenbergiaceae</taxon>
        <taxon>Miniimonas</taxon>
    </lineage>
</organism>
<dbReference type="InterPro" id="IPR004538">
    <property type="entry name" value="Hemolysin_A/TlyA"/>
</dbReference>
<dbReference type="GO" id="GO:0003723">
    <property type="term" value="F:RNA binding"/>
    <property type="evidence" value="ECO:0007669"/>
    <property type="project" value="UniProtKB-KW"/>
</dbReference>
<keyword evidence="5" id="KW-0489">Methyltransferase</keyword>
<evidence type="ECO:0000256" key="3">
    <source>
        <dbReference type="PROSITE-ProRule" id="PRU00182"/>
    </source>
</evidence>
<dbReference type="SUPFAM" id="SSF53335">
    <property type="entry name" value="S-adenosyl-L-methionine-dependent methyltransferases"/>
    <property type="match status" value="1"/>
</dbReference>
<dbReference type="Gene3D" id="3.40.50.150">
    <property type="entry name" value="Vaccinia Virus protein VP39"/>
    <property type="match status" value="1"/>
</dbReference>
<dbReference type="RefSeq" id="WP_108719729.1">
    <property type="nucleotide sequence ID" value="NZ_VENP01000008.1"/>
</dbReference>
<dbReference type="GO" id="GO:0032259">
    <property type="term" value="P:methylation"/>
    <property type="evidence" value="ECO:0007669"/>
    <property type="project" value="UniProtKB-KW"/>
</dbReference>
<dbReference type="InterPro" id="IPR036986">
    <property type="entry name" value="S4_RNA-bd_sf"/>
</dbReference>
<dbReference type="Pfam" id="PF01728">
    <property type="entry name" value="FtsJ"/>
    <property type="match status" value="1"/>
</dbReference>
<dbReference type="InterPro" id="IPR047048">
    <property type="entry name" value="TlyA"/>
</dbReference>
<keyword evidence="5" id="KW-0808">Transferase</keyword>
<evidence type="ECO:0000313" key="6">
    <source>
        <dbReference type="Proteomes" id="UP000313849"/>
    </source>
</evidence>
<dbReference type="Proteomes" id="UP000313849">
    <property type="component" value="Unassembled WGS sequence"/>
</dbReference>
<reference evidence="5 6" key="1">
    <citation type="submission" date="2019-06" db="EMBL/GenBank/DDBJ databases">
        <title>Draft genome sequence of Miniimonas arenae KCTC 19750T isolated from sea sand.</title>
        <authorList>
            <person name="Park S.-J."/>
        </authorList>
    </citation>
    <scope>NUCLEOTIDE SEQUENCE [LARGE SCALE GENOMIC DNA]</scope>
    <source>
        <strain evidence="5 6">KCTC 19750</strain>
    </source>
</reference>
<accession>A0A5C5BD80</accession>
<dbReference type="InterPro" id="IPR002877">
    <property type="entry name" value="RNA_MeTrfase_FtsJ_dom"/>
</dbReference>
<protein>
    <submittedName>
        <fullName evidence="5">TlyA family RNA methyltransferase</fullName>
    </submittedName>
</protein>
<dbReference type="SUPFAM" id="SSF55174">
    <property type="entry name" value="Alpha-L RNA-binding motif"/>
    <property type="match status" value="1"/>
</dbReference>
<dbReference type="CDD" id="cd02440">
    <property type="entry name" value="AdoMet_MTases"/>
    <property type="match status" value="1"/>
</dbReference>
<evidence type="ECO:0000256" key="1">
    <source>
        <dbReference type="ARBA" id="ARBA00022884"/>
    </source>
</evidence>
<dbReference type="Gene3D" id="3.10.290.10">
    <property type="entry name" value="RNA-binding S4 domain"/>
    <property type="match status" value="1"/>
</dbReference>
<dbReference type="PIRSF" id="PIRSF005578">
    <property type="entry name" value="TlyA"/>
    <property type="match status" value="1"/>
</dbReference>
<sequence length="278" mass="28713">MARLDVELTERGLAASRSMAQRLVAERRVHVAGRVAERASARVDPSTPITVEAGEDYVSRAAHKLAGALDRLAEAPCGAPVLAGRRVLDAGASTGGFTQVALRRGAAHVVAVDVGSGQLDARLRGRPDVSVLEHTNVRTLDPALVAPAPDVLVADLSFISLTLVLAPLAAALAPTADALLLVKPQFEVGRDRLGSGGVVTDEAARADAVERVLAASSAEGLRALAALPSPLAGTHGNHEIVVWLRRDEAGVPLEADAEHRRLALGAAAGELVVAEWGS</sequence>
<dbReference type="InterPro" id="IPR029063">
    <property type="entry name" value="SAM-dependent_MTases_sf"/>
</dbReference>
<comment type="similarity">
    <text evidence="2">Belongs to the TlyA family.</text>
</comment>
<keyword evidence="1 3" id="KW-0694">RNA-binding</keyword>
<dbReference type="EMBL" id="VENP01000008">
    <property type="protein sequence ID" value="TNU76331.1"/>
    <property type="molecule type" value="Genomic_DNA"/>
</dbReference>
<dbReference type="GO" id="GO:0008168">
    <property type="term" value="F:methyltransferase activity"/>
    <property type="evidence" value="ECO:0007669"/>
    <property type="project" value="UniProtKB-KW"/>
</dbReference>
<dbReference type="OrthoDB" id="9784736at2"/>